<evidence type="ECO:0000313" key="1">
    <source>
        <dbReference type="EMBL" id="ABE02733.1"/>
    </source>
</evidence>
<proteinExistence type="evidence at transcript level"/>
<dbReference type="EMBL" id="DQ452093">
    <property type="protein sequence ID" value="ABE02733.1"/>
    <property type="molecule type" value="mRNA"/>
</dbReference>
<organism evidence="1">
    <name type="scientific">Paralichthys olivaceus</name>
    <name type="common">Bastard halibut</name>
    <name type="synonym">Hippoglossus olivaceus</name>
    <dbReference type="NCBI Taxonomy" id="8255"/>
    <lineage>
        <taxon>Eukaryota</taxon>
        <taxon>Metazoa</taxon>
        <taxon>Chordata</taxon>
        <taxon>Craniata</taxon>
        <taxon>Vertebrata</taxon>
        <taxon>Euteleostomi</taxon>
        <taxon>Actinopterygii</taxon>
        <taxon>Neopterygii</taxon>
        <taxon>Teleostei</taxon>
        <taxon>Neoteleostei</taxon>
        <taxon>Acanthomorphata</taxon>
        <taxon>Carangaria</taxon>
        <taxon>Pleuronectiformes</taxon>
        <taxon>Pleuronectoidei</taxon>
        <taxon>Paralichthyidae</taxon>
        <taxon>Paralichthys</taxon>
    </lineage>
</organism>
<accession>Q1PCC6</accession>
<name>Q1PCC6_PAROL</name>
<dbReference type="AlphaFoldDB" id="Q1PCC6"/>
<protein>
    <submittedName>
        <fullName evidence="1">MRC19</fullName>
    </submittedName>
</protein>
<sequence length="31" mass="3781">MFIIQLHVKEGNHEKEPWRRQETLLLGEHVL</sequence>
<reference evidence="1" key="1">
    <citation type="submission" date="2006-03" db="EMBL/GenBank/DDBJ databases">
        <title>Cloning of gene related to metamorphosis of Paralichtys olivaceus and Kareius bicoloratus.</title>
        <authorList>
            <person name="Jie C.Y."/>
            <person name="Qi Z.Q."/>
            <person name="Jie Q."/>
        </authorList>
    </citation>
    <scope>NUCLEOTIDE SEQUENCE</scope>
</reference>
<feature type="non-terminal residue" evidence="1">
    <location>
        <position position="31"/>
    </location>
</feature>